<evidence type="ECO:0000256" key="9">
    <source>
        <dbReference type="SAM" id="Phobius"/>
    </source>
</evidence>
<comment type="subcellular location">
    <subcellularLocation>
        <location evidence="1">Membrane</location>
        <topology evidence="1">Multi-pass membrane protein</topology>
    </subcellularLocation>
</comment>
<dbReference type="GO" id="GO:0001508">
    <property type="term" value="P:action potential"/>
    <property type="evidence" value="ECO:0007669"/>
    <property type="project" value="TreeGrafter"/>
</dbReference>
<proteinExistence type="predicted"/>
<dbReference type="PANTHER" id="PTHR11537:SF254">
    <property type="entry name" value="POTASSIUM VOLTAGE-GATED CHANNEL PROTEIN SHAB"/>
    <property type="match status" value="1"/>
</dbReference>
<comment type="caution">
    <text evidence="11">The sequence shown here is derived from an EMBL/GenBank/DDBJ whole genome shotgun (WGS) entry which is preliminary data.</text>
</comment>
<keyword evidence="12" id="KW-1185">Reference proteome</keyword>
<evidence type="ECO:0000256" key="6">
    <source>
        <dbReference type="ARBA" id="ARBA00023136"/>
    </source>
</evidence>
<evidence type="ECO:0000256" key="5">
    <source>
        <dbReference type="ARBA" id="ARBA00023065"/>
    </source>
</evidence>
<dbReference type="AlphaFoldDB" id="A0A0R2NSL5"/>
<keyword evidence="7" id="KW-0407">Ion channel</keyword>
<evidence type="ECO:0000256" key="2">
    <source>
        <dbReference type="ARBA" id="ARBA00022448"/>
    </source>
</evidence>
<organism evidence="11 12">
    <name type="scientific">Lactiplantibacillus fabifermentans DSM 21115</name>
    <dbReference type="NCBI Taxonomy" id="1413187"/>
    <lineage>
        <taxon>Bacteria</taxon>
        <taxon>Bacillati</taxon>
        <taxon>Bacillota</taxon>
        <taxon>Bacilli</taxon>
        <taxon>Lactobacillales</taxon>
        <taxon>Lactobacillaceae</taxon>
        <taxon>Lactiplantibacillus</taxon>
    </lineage>
</organism>
<name>A0A0R2NSL5_9LACO</name>
<evidence type="ECO:0000313" key="12">
    <source>
        <dbReference type="Proteomes" id="UP000050920"/>
    </source>
</evidence>
<keyword evidence="2" id="KW-0813">Transport</keyword>
<keyword evidence="4 9" id="KW-1133">Transmembrane helix</keyword>
<dbReference type="Gene3D" id="1.20.120.350">
    <property type="entry name" value="Voltage-gated potassium channels. Chain C"/>
    <property type="match status" value="1"/>
</dbReference>
<evidence type="ECO:0000259" key="10">
    <source>
        <dbReference type="Pfam" id="PF07885"/>
    </source>
</evidence>
<feature type="transmembrane region" description="Helical" evidence="9">
    <location>
        <begin position="69"/>
        <end position="90"/>
    </location>
</feature>
<accession>A0A0R2NSL5</accession>
<dbReference type="InterPro" id="IPR027359">
    <property type="entry name" value="Volt_channel_dom_sf"/>
</dbReference>
<keyword evidence="5" id="KW-0406">Ion transport</keyword>
<dbReference type="Gene3D" id="1.10.287.70">
    <property type="match status" value="1"/>
</dbReference>
<dbReference type="RefSeq" id="WP_024626167.1">
    <property type="nucleotide sequence ID" value="NZ_AYGX02000080.1"/>
</dbReference>
<reference evidence="11 12" key="1">
    <citation type="journal article" date="2015" name="Genome Announc.">
        <title>Expanding the biotechnology potential of lactobacilli through comparative genomics of 213 strains and associated genera.</title>
        <authorList>
            <person name="Sun Z."/>
            <person name="Harris H.M."/>
            <person name="McCann A."/>
            <person name="Guo C."/>
            <person name="Argimon S."/>
            <person name="Zhang W."/>
            <person name="Yang X."/>
            <person name="Jeffery I.B."/>
            <person name="Cooney J.C."/>
            <person name="Kagawa T.F."/>
            <person name="Liu W."/>
            <person name="Song Y."/>
            <person name="Salvetti E."/>
            <person name="Wrobel A."/>
            <person name="Rasinkangas P."/>
            <person name="Parkhill J."/>
            <person name="Rea M.C."/>
            <person name="O'Sullivan O."/>
            <person name="Ritari J."/>
            <person name="Douillard F.P."/>
            <person name="Paul Ross R."/>
            <person name="Yang R."/>
            <person name="Briner A.E."/>
            <person name="Felis G.E."/>
            <person name="de Vos W.M."/>
            <person name="Barrangou R."/>
            <person name="Klaenhammer T.R."/>
            <person name="Caufield P.W."/>
            <person name="Cui Y."/>
            <person name="Zhang H."/>
            <person name="O'Toole P.W."/>
        </authorList>
    </citation>
    <scope>NUCLEOTIDE SEQUENCE [LARGE SCALE GENOMIC DNA]</scope>
    <source>
        <strain evidence="11 12">DSM 21115</strain>
    </source>
</reference>
<dbReference type="InterPro" id="IPR013099">
    <property type="entry name" value="K_chnl_dom"/>
</dbReference>
<evidence type="ECO:0000256" key="4">
    <source>
        <dbReference type="ARBA" id="ARBA00022989"/>
    </source>
</evidence>
<dbReference type="Proteomes" id="UP000050920">
    <property type="component" value="Unassembled WGS sequence"/>
</dbReference>
<evidence type="ECO:0000256" key="1">
    <source>
        <dbReference type="ARBA" id="ARBA00004141"/>
    </source>
</evidence>
<gene>
    <name evidence="11" type="ORF">DY78_GL000050</name>
</gene>
<feature type="transmembrane region" description="Helical" evidence="9">
    <location>
        <begin position="12"/>
        <end position="31"/>
    </location>
</feature>
<keyword evidence="6 9" id="KW-0472">Membrane</keyword>
<keyword evidence="3 9" id="KW-0812">Transmembrane</keyword>
<dbReference type="InterPro" id="IPR028325">
    <property type="entry name" value="VG_K_chnl"/>
</dbReference>
<evidence type="ECO:0000313" key="11">
    <source>
        <dbReference type="EMBL" id="KRO27408.1"/>
    </source>
</evidence>
<dbReference type="GO" id="GO:0005249">
    <property type="term" value="F:voltage-gated potassium channel activity"/>
    <property type="evidence" value="ECO:0007669"/>
    <property type="project" value="InterPro"/>
</dbReference>
<evidence type="ECO:0000256" key="3">
    <source>
        <dbReference type="ARBA" id="ARBA00022692"/>
    </source>
</evidence>
<feature type="transmembrane region" description="Helical" evidence="9">
    <location>
        <begin position="127"/>
        <end position="148"/>
    </location>
</feature>
<dbReference type="PANTHER" id="PTHR11537">
    <property type="entry name" value="VOLTAGE-GATED POTASSIUM CHANNEL"/>
    <property type="match status" value="1"/>
</dbReference>
<dbReference type="GO" id="GO:0008076">
    <property type="term" value="C:voltage-gated potassium channel complex"/>
    <property type="evidence" value="ECO:0007669"/>
    <property type="project" value="InterPro"/>
</dbReference>
<evidence type="ECO:0000256" key="8">
    <source>
        <dbReference type="SAM" id="MobiDB-lite"/>
    </source>
</evidence>
<dbReference type="EMBL" id="AYGX02000080">
    <property type="protein sequence ID" value="KRO27408.1"/>
    <property type="molecule type" value="Genomic_DNA"/>
</dbReference>
<feature type="domain" description="Potassium channel" evidence="10">
    <location>
        <begin position="135"/>
        <end position="206"/>
    </location>
</feature>
<evidence type="ECO:0000256" key="7">
    <source>
        <dbReference type="ARBA" id="ARBA00023303"/>
    </source>
</evidence>
<feature type="compositionally biased region" description="Basic residues" evidence="8">
    <location>
        <begin position="257"/>
        <end position="277"/>
    </location>
</feature>
<feature type="region of interest" description="Disordered" evidence="8">
    <location>
        <begin position="245"/>
        <end position="277"/>
    </location>
</feature>
<feature type="transmembrane region" description="Helical" evidence="9">
    <location>
        <begin position="177"/>
        <end position="197"/>
    </location>
</feature>
<sequence>MGTQRQQRLVAFYHLVVTGLTLISVANVIGMTFHIGDWHTESVIGQVLLAFFAIDYFVRLATAHDRKTFLIQSAFDLMGIIPMHPVFALFRLGRLMRMIQYHHLFWRLGLDGKWTHDFHRFIYSTGFIYLFSISIAIIVLSALLFSVFEHQSLSDSLWWAITTATTVGYGDDTPKTAVGKVIAVALMFGGIGFIGLLTSTITDFFTNQASQNIEDTDDENQMDITLLLAKIDTLTTKVDQLQTEVKKLEKKQPAGRGKAKAKPKPRPKPKPQATTHK</sequence>
<dbReference type="SUPFAM" id="SSF81324">
    <property type="entry name" value="Voltage-gated potassium channels"/>
    <property type="match status" value="1"/>
</dbReference>
<dbReference type="Pfam" id="PF07885">
    <property type="entry name" value="Ion_trans_2"/>
    <property type="match status" value="1"/>
</dbReference>
<protein>
    <submittedName>
        <fullName evidence="11">Potassium transport protein</fullName>
    </submittedName>
</protein>